<gene>
    <name evidence="1" type="ORF">Scep_019518</name>
</gene>
<name>A0AAP0NMZ8_9MAGN</name>
<dbReference type="Proteomes" id="UP001419268">
    <property type="component" value="Unassembled WGS sequence"/>
</dbReference>
<comment type="caution">
    <text evidence="1">The sequence shown here is derived from an EMBL/GenBank/DDBJ whole genome shotgun (WGS) entry which is preliminary data.</text>
</comment>
<proteinExistence type="predicted"/>
<organism evidence="1 2">
    <name type="scientific">Stephania cephalantha</name>
    <dbReference type="NCBI Taxonomy" id="152367"/>
    <lineage>
        <taxon>Eukaryota</taxon>
        <taxon>Viridiplantae</taxon>
        <taxon>Streptophyta</taxon>
        <taxon>Embryophyta</taxon>
        <taxon>Tracheophyta</taxon>
        <taxon>Spermatophyta</taxon>
        <taxon>Magnoliopsida</taxon>
        <taxon>Ranunculales</taxon>
        <taxon>Menispermaceae</taxon>
        <taxon>Menispermoideae</taxon>
        <taxon>Cissampelideae</taxon>
        <taxon>Stephania</taxon>
    </lineage>
</organism>
<keyword evidence="2" id="KW-1185">Reference proteome</keyword>
<protein>
    <submittedName>
        <fullName evidence="1">Uncharacterized protein</fullName>
    </submittedName>
</protein>
<sequence>MSSPILFRESLFRNEPIFSSDVNLLLRICAVDFSSSSWYYMFQIFTLTLTSL</sequence>
<reference evidence="1 2" key="1">
    <citation type="submission" date="2024-01" db="EMBL/GenBank/DDBJ databases">
        <title>Genome assemblies of Stephania.</title>
        <authorList>
            <person name="Yang L."/>
        </authorList>
    </citation>
    <scope>NUCLEOTIDE SEQUENCE [LARGE SCALE GENOMIC DNA]</scope>
    <source>
        <strain evidence="1">JXDWG</strain>
        <tissue evidence="1">Leaf</tissue>
    </source>
</reference>
<accession>A0AAP0NMZ8</accession>
<evidence type="ECO:0000313" key="1">
    <source>
        <dbReference type="EMBL" id="KAK9111999.1"/>
    </source>
</evidence>
<evidence type="ECO:0000313" key="2">
    <source>
        <dbReference type="Proteomes" id="UP001419268"/>
    </source>
</evidence>
<dbReference type="AlphaFoldDB" id="A0AAP0NMZ8"/>
<dbReference type="EMBL" id="JBBNAG010000008">
    <property type="protein sequence ID" value="KAK9111999.1"/>
    <property type="molecule type" value="Genomic_DNA"/>
</dbReference>